<reference evidence="11 12" key="1">
    <citation type="submission" date="2018-02" db="EMBL/GenBank/DDBJ databases">
        <title>The genomes of Aspergillus section Nigri reveals drivers in fungal speciation.</title>
        <authorList>
            <consortium name="DOE Joint Genome Institute"/>
            <person name="Vesth T.C."/>
            <person name="Nybo J."/>
            <person name="Theobald S."/>
            <person name="Brandl J."/>
            <person name="Frisvad J.C."/>
            <person name="Nielsen K.F."/>
            <person name="Lyhne E.K."/>
            <person name="Kogle M.E."/>
            <person name="Kuo A."/>
            <person name="Riley R."/>
            <person name="Clum A."/>
            <person name="Nolan M."/>
            <person name="Lipzen A."/>
            <person name="Salamov A."/>
            <person name="Henrissat B."/>
            <person name="Wiebenga A."/>
            <person name="De vries R.P."/>
            <person name="Grigoriev I.V."/>
            <person name="Mortensen U.H."/>
            <person name="Andersen M.R."/>
            <person name="Baker S.E."/>
        </authorList>
    </citation>
    <scope>NUCLEOTIDE SEQUENCE [LARGE SCALE GENOMIC DNA]</scope>
    <source>
        <strain evidence="11 12">CBS 112811</strain>
    </source>
</reference>
<feature type="compositionally biased region" description="Basic and acidic residues" evidence="10">
    <location>
        <begin position="342"/>
        <end position="355"/>
    </location>
</feature>
<keyword evidence="4 9" id="KW-0805">Transcription regulation</keyword>
<dbReference type="Pfam" id="PF08633">
    <property type="entry name" value="Rox3"/>
    <property type="match status" value="1"/>
</dbReference>
<evidence type="ECO:0000256" key="5">
    <source>
        <dbReference type="ARBA" id="ARBA00023159"/>
    </source>
</evidence>
<feature type="region of interest" description="Disordered" evidence="10">
    <location>
        <begin position="342"/>
        <end position="400"/>
    </location>
</feature>
<dbReference type="GO" id="GO:0006357">
    <property type="term" value="P:regulation of transcription by RNA polymerase II"/>
    <property type="evidence" value="ECO:0007669"/>
    <property type="project" value="InterPro"/>
</dbReference>
<dbReference type="GO" id="GO:0003712">
    <property type="term" value="F:transcription coregulator activity"/>
    <property type="evidence" value="ECO:0007669"/>
    <property type="project" value="InterPro"/>
</dbReference>
<evidence type="ECO:0000256" key="1">
    <source>
        <dbReference type="ARBA" id="ARBA00004123"/>
    </source>
</evidence>
<comment type="function">
    <text evidence="9">Component of the Mediator complex, a coactivator involved in the regulated transcription of nearly all RNA polymerase II-dependent genes. Mediator functions as a bridge to convey information from gene-specific regulatory proteins to the basal RNA polymerase II transcription machinery. Mediator is recruited to promoters by direct interactions with regulatory proteins and serves as a scaffold for the assembly of a functional preinitiation complex with RNA polymerase II and the general transcription factors.</text>
</comment>
<evidence type="ECO:0000256" key="9">
    <source>
        <dbReference type="RuleBase" id="RU364151"/>
    </source>
</evidence>
<dbReference type="PANTHER" id="PTHR41729:SF1">
    <property type="entry name" value="GLUTAMYL-TRNA SYNTHETASE"/>
    <property type="match status" value="1"/>
</dbReference>
<comment type="similarity">
    <text evidence="2 9">Belongs to the Mediator complex subunit 19 family.</text>
</comment>
<comment type="subunit">
    <text evidence="9">Component of the Mediator complex.</text>
</comment>
<proteinExistence type="inferred from homology"/>
<evidence type="ECO:0000256" key="7">
    <source>
        <dbReference type="ARBA" id="ARBA00023242"/>
    </source>
</evidence>
<dbReference type="InterPro" id="IPR013942">
    <property type="entry name" value="Mediator_Med19_fun"/>
</dbReference>
<dbReference type="Pfam" id="PF13875">
    <property type="entry name" value="DUF4202"/>
    <property type="match status" value="1"/>
</dbReference>
<dbReference type="GO" id="GO:0016592">
    <property type="term" value="C:mediator complex"/>
    <property type="evidence" value="ECO:0007669"/>
    <property type="project" value="InterPro"/>
</dbReference>
<dbReference type="EMBL" id="KZ825055">
    <property type="protein sequence ID" value="RAH61932.1"/>
    <property type="molecule type" value="Genomic_DNA"/>
</dbReference>
<protein>
    <recommendedName>
        <fullName evidence="3 9">Mediator of RNA polymerase II transcription subunit 19</fullName>
    </recommendedName>
    <alternativeName>
        <fullName evidence="8 9">Mediator complex subunit 19</fullName>
    </alternativeName>
</protein>
<feature type="compositionally biased region" description="Polar residues" evidence="10">
    <location>
        <begin position="94"/>
        <end position="109"/>
    </location>
</feature>
<evidence type="ECO:0000256" key="10">
    <source>
        <dbReference type="SAM" id="MobiDB-lite"/>
    </source>
</evidence>
<accession>A0A8G1RBC6</accession>
<gene>
    <name evidence="9" type="primary">MED19</name>
    <name evidence="11" type="ORF">BO85DRAFT_412704</name>
</gene>
<evidence type="ECO:0000313" key="11">
    <source>
        <dbReference type="EMBL" id="RAH61932.1"/>
    </source>
</evidence>
<dbReference type="PANTHER" id="PTHR41729">
    <property type="entry name" value="GLUTAMYL-TRNA SYNTHETASE"/>
    <property type="match status" value="1"/>
</dbReference>
<feature type="compositionally biased region" description="Low complexity" evidence="10">
    <location>
        <begin position="187"/>
        <end position="200"/>
    </location>
</feature>
<keyword evidence="5 9" id="KW-0010">Activator</keyword>
<evidence type="ECO:0000256" key="2">
    <source>
        <dbReference type="ARBA" id="ARBA00009259"/>
    </source>
</evidence>
<evidence type="ECO:0000256" key="3">
    <source>
        <dbReference type="ARBA" id="ARBA00019615"/>
    </source>
</evidence>
<dbReference type="AlphaFoldDB" id="A0A8G1RBC6"/>
<evidence type="ECO:0000256" key="4">
    <source>
        <dbReference type="ARBA" id="ARBA00023015"/>
    </source>
</evidence>
<feature type="region of interest" description="Disordered" evidence="10">
    <location>
        <begin position="419"/>
        <end position="451"/>
    </location>
</feature>
<feature type="compositionally biased region" description="Polar residues" evidence="10">
    <location>
        <begin position="50"/>
        <end position="67"/>
    </location>
</feature>
<keyword evidence="6 9" id="KW-0804">Transcription</keyword>
<evidence type="ECO:0000313" key="12">
    <source>
        <dbReference type="Proteomes" id="UP000249526"/>
    </source>
</evidence>
<feature type="compositionally biased region" description="Basic and acidic residues" evidence="10">
    <location>
        <begin position="150"/>
        <end position="162"/>
    </location>
</feature>
<evidence type="ECO:0000256" key="6">
    <source>
        <dbReference type="ARBA" id="ARBA00023163"/>
    </source>
</evidence>
<dbReference type="InterPro" id="IPR025255">
    <property type="entry name" value="DUF4202"/>
</dbReference>
<feature type="region of interest" description="Disordered" evidence="10">
    <location>
        <begin position="1"/>
        <end position="200"/>
    </location>
</feature>
<comment type="subcellular location">
    <subcellularLocation>
        <location evidence="1 9">Nucleus</location>
    </subcellularLocation>
</comment>
<evidence type="ECO:0000256" key="8">
    <source>
        <dbReference type="ARBA" id="ARBA00032018"/>
    </source>
</evidence>
<name>A0A8G1RBC6_9EURO</name>
<keyword evidence="12" id="KW-1185">Reference proteome</keyword>
<sequence>MSDRASSASFRVGPPSPSSPAAGALKQNQLPAPLSDRIPQTPTSPPLMSVSAQNYATNFVSSQASPNQATSQSATLSSPPSSAPMSTQASQQPTVGTANSFPTPASSVSGHFPGATSFDDSEHTDKPMGSAAPDTGARAANMNAAAIQQAEHRRTDHDRHTEGINMEVGVRDFAANNGGDAMDIDSEAPASSSRSEPSLESLQKNFSSAFHVCKSSHIATGPDPSLDLISLYGLGPVAKSVARMDPVTGEKINRLRKSYEGKLKGLGLAGRNKPVKTEPGAPGSLRHMTMWPEEEWQNQKVFGKEIKVADMDSALHNLQMRAMKMEPGTVPNNEYWEDVLGHEKPSKHAGGDASKKGVAPPPNGVRISQPNGTPAPVSDQERARPSRGRKRHYDDNSFVGYGEGYADDDDDGAFYSNSEGMGKKKRKKDHVSKISTPLPDRGGSYGVDPTKVSNTDIPYELHYAEKMTSYLYKHTPDPSPTLQLAIRAQHLKRWEVPRSTYPDGKVGYYSWRTAVARRQAEIAVQVCLESGIGEAEAERVGRLIRKEGLKGGEDAEAQILEDVACLVFLDDQFEKFKENYERKKVVEILRKTWGKMSERGRGLALELQMGEEANELVKEALMG</sequence>
<feature type="compositionally biased region" description="Low complexity" evidence="10">
    <location>
        <begin position="68"/>
        <end position="93"/>
    </location>
</feature>
<organism evidence="11 12">
    <name type="scientific">Aspergillus piperis CBS 112811</name>
    <dbReference type="NCBI Taxonomy" id="1448313"/>
    <lineage>
        <taxon>Eukaryota</taxon>
        <taxon>Fungi</taxon>
        <taxon>Dikarya</taxon>
        <taxon>Ascomycota</taxon>
        <taxon>Pezizomycotina</taxon>
        <taxon>Eurotiomycetes</taxon>
        <taxon>Eurotiomycetidae</taxon>
        <taxon>Eurotiales</taxon>
        <taxon>Aspergillaceae</taxon>
        <taxon>Aspergillus</taxon>
        <taxon>Aspergillus subgen. Circumdati</taxon>
    </lineage>
</organism>
<keyword evidence="7 9" id="KW-0539">Nucleus</keyword>
<dbReference type="Proteomes" id="UP000249526">
    <property type="component" value="Unassembled WGS sequence"/>
</dbReference>
<feature type="compositionally biased region" description="Low complexity" evidence="10">
    <location>
        <begin position="137"/>
        <end position="149"/>
    </location>
</feature>